<dbReference type="InterPro" id="IPR027417">
    <property type="entry name" value="P-loop_NTPase"/>
</dbReference>
<sequence length="260" mass="28587">MVAVEAIQLTRAFGAKIAVDHLDLAVEEGEFYGFLGPNGAGKSTTIKMLVGLLRPTSGQVRIVGVDIWKHPLEAKQQIGVLPEGLALYERLTAREFVRFVGAMYGLSAQEAARRTDELMELLDLDADADKLIVDYSQGMRKKTALAAAIIHTPRVLFLDEPFEGIDAISGRVIRNVLQRLRQRGTTIFFSSHILEVVERLCTRIGVIVQGRLVAEGAMSELRSLAQTGDHSTLEDIFLRTVGAADEQALEASERSLSWLD</sequence>
<dbReference type="PANTHER" id="PTHR42711">
    <property type="entry name" value="ABC TRANSPORTER ATP-BINDING PROTEIN"/>
    <property type="match status" value="1"/>
</dbReference>
<evidence type="ECO:0000256" key="1">
    <source>
        <dbReference type="ARBA" id="ARBA00022448"/>
    </source>
</evidence>
<feature type="domain" description="ABC transporter" evidence="4">
    <location>
        <begin position="4"/>
        <end position="234"/>
    </location>
</feature>
<keyword evidence="3 5" id="KW-0067">ATP-binding</keyword>
<dbReference type="CDD" id="cd03230">
    <property type="entry name" value="ABC_DR_subfamily_A"/>
    <property type="match status" value="1"/>
</dbReference>
<evidence type="ECO:0000256" key="2">
    <source>
        <dbReference type="ARBA" id="ARBA00022741"/>
    </source>
</evidence>
<keyword evidence="2" id="KW-0547">Nucleotide-binding</keyword>
<evidence type="ECO:0000259" key="4">
    <source>
        <dbReference type="PROSITE" id="PS50893"/>
    </source>
</evidence>
<dbReference type="Pfam" id="PF00005">
    <property type="entry name" value="ABC_tran"/>
    <property type="match status" value="1"/>
</dbReference>
<organism evidence="5">
    <name type="scientific">Caldilinea aerophila</name>
    <dbReference type="NCBI Taxonomy" id="133453"/>
    <lineage>
        <taxon>Bacteria</taxon>
        <taxon>Bacillati</taxon>
        <taxon>Chloroflexota</taxon>
        <taxon>Caldilineae</taxon>
        <taxon>Caldilineales</taxon>
        <taxon>Caldilineaceae</taxon>
        <taxon>Caldilinea</taxon>
    </lineage>
</organism>
<dbReference type="GO" id="GO:0005524">
    <property type="term" value="F:ATP binding"/>
    <property type="evidence" value="ECO:0007669"/>
    <property type="project" value="UniProtKB-KW"/>
</dbReference>
<evidence type="ECO:0000256" key="3">
    <source>
        <dbReference type="ARBA" id="ARBA00022840"/>
    </source>
</evidence>
<dbReference type="PROSITE" id="PS50893">
    <property type="entry name" value="ABC_TRANSPORTER_2"/>
    <property type="match status" value="1"/>
</dbReference>
<proteinExistence type="predicted"/>
<dbReference type="Gene3D" id="3.40.50.300">
    <property type="entry name" value="P-loop containing nucleotide triphosphate hydrolases"/>
    <property type="match status" value="1"/>
</dbReference>
<protein>
    <submittedName>
        <fullName evidence="5">ABC transporter ATP-binding protein</fullName>
    </submittedName>
</protein>
<dbReference type="GO" id="GO:0016887">
    <property type="term" value="F:ATP hydrolysis activity"/>
    <property type="evidence" value="ECO:0007669"/>
    <property type="project" value="InterPro"/>
</dbReference>
<comment type="caution">
    <text evidence="5">The sequence shown here is derived from an EMBL/GenBank/DDBJ whole genome shotgun (WGS) entry which is preliminary data.</text>
</comment>
<keyword evidence="1" id="KW-0813">Transport</keyword>
<reference evidence="5" key="1">
    <citation type="journal article" date="2020" name="mSystems">
        <title>Genome- and Community-Level Interaction Insights into Carbon Utilization and Element Cycling Functions of Hydrothermarchaeota in Hydrothermal Sediment.</title>
        <authorList>
            <person name="Zhou Z."/>
            <person name="Liu Y."/>
            <person name="Xu W."/>
            <person name="Pan J."/>
            <person name="Luo Z.H."/>
            <person name="Li M."/>
        </authorList>
    </citation>
    <scope>NUCLEOTIDE SEQUENCE [LARGE SCALE GENOMIC DNA]</scope>
    <source>
        <strain evidence="5">SpSt-289</strain>
    </source>
</reference>
<dbReference type="PANTHER" id="PTHR42711:SF19">
    <property type="entry name" value="DOXORUBICIN RESISTANCE ATP-BINDING PROTEIN DRRA"/>
    <property type="match status" value="1"/>
</dbReference>
<dbReference type="AlphaFoldDB" id="A0A7C1JUS8"/>
<dbReference type="InterPro" id="IPR003439">
    <property type="entry name" value="ABC_transporter-like_ATP-bd"/>
</dbReference>
<name>A0A7C1JUS8_9CHLR</name>
<dbReference type="InterPro" id="IPR003593">
    <property type="entry name" value="AAA+_ATPase"/>
</dbReference>
<dbReference type="SMART" id="SM00382">
    <property type="entry name" value="AAA"/>
    <property type="match status" value="1"/>
</dbReference>
<dbReference type="EMBL" id="DSMG01000003">
    <property type="protein sequence ID" value="HDX29908.1"/>
    <property type="molecule type" value="Genomic_DNA"/>
</dbReference>
<evidence type="ECO:0000313" key="5">
    <source>
        <dbReference type="EMBL" id="HDX29908.1"/>
    </source>
</evidence>
<gene>
    <name evidence="5" type="ORF">ENQ20_00260</name>
</gene>
<accession>A0A7C1JUS8</accession>
<dbReference type="InterPro" id="IPR050763">
    <property type="entry name" value="ABC_transporter_ATP-binding"/>
</dbReference>
<dbReference type="SUPFAM" id="SSF52540">
    <property type="entry name" value="P-loop containing nucleoside triphosphate hydrolases"/>
    <property type="match status" value="1"/>
</dbReference>